<dbReference type="GO" id="GO:0000160">
    <property type="term" value="P:phosphorelay signal transduction system"/>
    <property type="evidence" value="ECO:0007669"/>
    <property type="project" value="InterPro"/>
</dbReference>
<sequence>MEKIAIAIVDDHTLFRQGIGYLLKESGEIEVVFEASNGEDLIKKIGAYPLPEVILMDINMPIMDGYESTKWVKLNHPQIKVLALSMHDEDKPIIEMLKNGAGGYMLKKSKAADLLNAVRTLANQGFFINELVSERLMRNIHNDQQVKPASIVLSTNEHRFLELCCSDLTYKEIASLMNLSSHTIDNYREALFQKFGIKSRTGLVISGLKHGLIKI</sequence>
<dbReference type="AlphaFoldDB" id="A0A4R0N7K1"/>
<comment type="caution">
    <text evidence="8">The sequence shown here is derived from an EMBL/GenBank/DDBJ whole genome shotgun (WGS) entry which is preliminary data.</text>
</comment>
<feature type="modified residue" description="4-aspartylphosphate" evidence="5">
    <location>
        <position position="57"/>
    </location>
</feature>
<evidence type="ECO:0000259" key="7">
    <source>
        <dbReference type="PROSITE" id="PS50110"/>
    </source>
</evidence>
<dbReference type="PANTHER" id="PTHR43214:SF41">
    <property type="entry name" value="NITRATE_NITRITE RESPONSE REGULATOR PROTEIN NARP"/>
    <property type="match status" value="1"/>
</dbReference>
<evidence type="ECO:0000256" key="2">
    <source>
        <dbReference type="ARBA" id="ARBA00023015"/>
    </source>
</evidence>
<keyword evidence="3" id="KW-0238">DNA-binding</keyword>
<evidence type="ECO:0000313" key="9">
    <source>
        <dbReference type="Proteomes" id="UP000292884"/>
    </source>
</evidence>
<dbReference type="SUPFAM" id="SSF52172">
    <property type="entry name" value="CheY-like"/>
    <property type="match status" value="1"/>
</dbReference>
<organism evidence="8 9">
    <name type="scientific">Pedobacter frigiditerrae</name>
    <dbReference type="NCBI Taxonomy" id="2530452"/>
    <lineage>
        <taxon>Bacteria</taxon>
        <taxon>Pseudomonadati</taxon>
        <taxon>Bacteroidota</taxon>
        <taxon>Sphingobacteriia</taxon>
        <taxon>Sphingobacteriales</taxon>
        <taxon>Sphingobacteriaceae</taxon>
        <taxon>Pedobacter</taxon>
    </lineage>
</organism>
<evidence type="ECO:0000256" key="1">
    <source>
        <dbReference type="ARBA" id="ARBA00022553"/>
    </source>
</evidence>
<dbReference type="EMBL" id="SJSK01000001">
    <property type="protein sequence ID" value="TCC94234.1"/>
    <property type="molecule type" value="Genomic_DNA"/>
</dbReference>
<dbReference type="RefSeq" id="WP_131552095.1">
    <property type="nucleotide sequence ID" value="NZ_SJSK01000001.1"/>
</dbReference>
<dbReference type="SMART" id="SM00421">
    <property type="entry name" value="HTH_LUXR"/>
    <property type="match status" value="1"/>
</dbReference>
<dbReference type="Pfam" id="PF00196">
    <property type="entry name" value="GerE"/>
    <property type="match status" value="1"/>
</dbReference>
<dbReference type="Gene3D" id="3.40.50.2300">
    <property type="match status" value="1"/>
</dbReference>
<dbReference type="CDD" id="cd17535">
    <property type="entry name" value="REC_NarL-like"/>
    <property type="match status" value="1"/>
</dbReference>
<evidence type="ECO:0000313" key="8">
    <source>
        <dbReference type="EMBL" id="TCC94234.1"/>
    </source>
</evidence>
<name>A0A4R0N7K1_9SPHI</name>
<keyword evidence="9" id="KW-1185">Reference proteome</keyword>
<proteinExistence type="predicted"/>
<evidence type="ECO:0000256" key="3">
    <source>
        <dbReference type="ARBA" id="ARBA00023125"/>
    </source>
</evidence>
<dbReference type="SUPFAM" id="SSF46894">
    <property type="entry name" value="C-terminal effector domain of the bipartite response regulators"/>
    <property type="match status" value="1"/>
</dbReference>
<dbReference type="InterPro" id="IPR000792">
    <property type="entry name" value="Tscrpt_reg_LuxR_C"/>
</dbReference>
<dbReference type="Pfam" id="PF00072">
    <property type="entry name" value="Response_reg"/>
    <property type="match status" value="1"/>
</dbReference>
<dbReference type="PROSITE" id="PS50110">
    <property type="entry name" value="RESPONSE_REGULATORY"/>
    <property type="match status" value="1"/>
</dbReference>
<accession>A0A4R0N7K1</accession>
<dbReference type="GO" id="GO:0006355">
    <property type="term" value="P:regulation of DNA-templated transcription"/>
    <property type="evidence" value="ECO:0007669"/>
    <property type="project" value="InterPro"/>
</dbReference>
<dbReference type="InterPro" id="IPR016032">
    <property type="entry name" value="Sig_transdc_resp-reg_C-effctor"/>
</dbReference>
<dbReference type="GO" id="GO:0003677">
    <property type="term" value="F:DNA binding"/>
    <property type="evidence" value="ECO:0007669"/>
    <property type="project" value="UniProtKB-KW"/>
</dbReference>
<dbReference type="InterPro" id="IPR058245">
    <property type="entry name" value="NreC/VraR/RcsB-like_REC"/>
</dbReference>
<feature type="domain" description="Response regulatory" evidence="7">
    <location>
        <begin position="5"/>
        <end position="122"/>
    </location>
</feature>
<keyword evidence="2" id="KW-0805">Transcription regulation</keyword>
<protein>
    <submittedName>
        <fullName evidence="8">Response regulator transcription factor</fullName>
    </submittedName>
</protein>
<dbReference type="PROSITE" id="PS50043">
    <property type="entry name" value="HTH_LUXR_2"/>
    <property type="match status" value="1"/>
</dbReference>
<dbReference type="SMART" id="SM00448">
    <property type="entry name" value="REC"/>
    <property type="match status" value="1"/>
</dbReference>
<dbReference type="InterPro" id="IPR001789">
    <property type="entry name" value="Sig_transdc_resp-reg_receiver"/>
</dbReference>
<evidence type="ECO:0000259" key="6">
    <source>
        <dbReference type="PROSITE" id="PS50043"/>
    </source>
</evidence>
<keyword evidence="4" id="KW-0804">Transcription</keyword>
<dbReference type="PANTHER" id="PTHR43214">
    <property type="entry name" value="TWO-COMPONENT RESPONSE REGULATOR"/>
    <property type="match status" value="1"/>
</dbReference>
<dbReference type="PROSITE" id="PS00622">
    <property type="entry name" value="HTH_LUXR_1"/>
    <property type="match status" value="1"/>
</dbReference>
<dbReference type="InterPro" id="IPR039420">
    <property type="entry name" value="WalR-like"/>
</dbReference>
<dbReference type="InterPro" id="IPR011006">
    <property type="entry name" value="CheY-like_superfamily"/>
</dbReference>
<keyword evidence="1 5" id="KW-0597">Phosphoprotein</keyword>
<dbReference type="Proteomes" id="UP000292884">
    <property type="component" value="Unassembled WGS sequence"/>
</dbReference>
<evidence type="ECO:0000256" key="4">
    <source>
        <dbReference type="ARBA" id="ARBA00023163"/>
    </source>
</evidence>
<dbReference type="OrthoDB" id="9797341at2"/>
<reference evidence="8 9" key="1">
    <citation type="submission" date="2019-02" db="EMBL/GenBank/DDBJ databases">
        <title>Pedobacter sp. RP-1-13 sp. nov., isolated from Arctic soil.</title>
        <authorList>
            <person name="Dahal R.H."/>
        </authorList>
    </citation>
    <scope>NUCLEOTIDE SEQUENCE [LARGE SCALE GENOMIC DNA]</scope>
    <source>
        <strain evidence="8 9">RP-1-13</strain>
    </source>
</reference>
<gene>
    <name evidence="8" type="ORF">EZ428_05510</name>
</gene>
<evidence type="ECO:0000256" key="5">
    <source>
        <dbReference type="PROSITE-ProRule" id="PRU00169"/>
    </source>
</evidence>
<feature type="domain" description="HTH luxR-type" evidence="6">
    <location>
        <begin position="146"/>
        <end position="211"/>
    </location>
</feature>